<evidence type="ECO:0000256" key="1">
    <source>
        <dbReference type="ARBA" id="ARBA00008270"/>
    </source>
</evidence>
<evidence type="ECO:0000259" key="3">
    <source>
        <dbReference type="PROSITE" id="PS51186"/>
    </source>
</evidence>
<dbReference type="InterPro" id="IPR000182">
    <property type="entry name" value="GNAT_dom"/>
</dbReference>
<dbReference type="Pfam" id="PF13508">
    <property type="entry name" value="Acetyltransf_7"/>
    <property type="match status" value="1"/>
</dbReference>
<dbReference type="PROSITE" id="PS51186">
    <property type="entry name" value="GNAT"/>
    <property type="match status" value="1"/>
</dbReference>
<dbReference type="GO" id="GO:0005737">
    <property type="term" value="C:cytoplasm"/>
    <property type="evidence" value="ECO:0007669"/>
    <property type="project" value="TreeGrafter"/>
</dbReference>
<evidence type="ECO:0000256" key="2">
    <source>
        <dbReference type="ARBA" id="ARBA00023235"/>
    </source>
</evidence>
<organism evidence="4 5">
    <name type="scientific">Cafeteria roenbergensis</name>
    <name type="common">Marine flagellate</name>
    <dbReference type="NCBI Taxonomy" id="33653"/>
    <lineage>
        <taxon>Eukaryota</taxon>
        <taxon>Sar</taxon>
        <taxon>Stramenopiles</taxon>
        <taxon>Bigyra</taxon>
        <taxon>Opalozoa</taxon>
        <taxon>Bicosoecida</taxon>
        <taxon>Cafeteriaceae</taxon>
        <taxon>Cafeteria</taxon>
    </lineage>
</organism>
<dbReference type="GO" id="GO:0016747">
    <property type="term" value="F:acyltransferase activity, transferring groups other than amino-acyl groups"/>
    <property type="evidence" value="ECO:0007669"/>
    <property type="project" value="InterPro"/>
</dbReference>
<dbReference type="SUPFAM" id="SSF55729">
    <property type="entry name" value="Acyl-CoA N-acyltransferases (Nat)"/>
    <property type="match status" value="1"/>
</dbReference>
<dbReference type="InterPro" id="IPR016181">
    <property type="entry name" value="Acyl_CoA_acyltransferase"/>
</dbReference>
<dbReference type="Gene3D" id="3.10.310.10">
    <property type="entry name" value="Diaminopimelate Epimerase, Chain A, domain 1"/>
    <property type="match status" value="2"/>
</dbReference>
<keyword evidence="5" id="KW-1185">Reference proteome</keyword>
<dbReference type="EMBL" id="VLTN01000001">
    <property type="protein sequence ID" value="KAA0157454.1"/>
    <property type="molecule type" value="Genomic_DNA"/>
</dbReference>
<comment type="caution">
    <text evidence="4">The sequence shown here is derived from an EMBL/GenBank/DDBJ whole genome shotgun (WGS) entry which is preliminary data.</text>
</comment>
<dbReference type="AlphaFoldDB" id="A0A5A8CY50"/>
<dbReference type="NCBIfam" id="TIGR00654">
    <property type="entry name" value="PhzF_family"/>
    <property type="match status" value="1"/>
</dbReference>
<dbReference type="PANTHER" id="PTHR13774">
    <property type="entry name" value="PHENAZINE BIOSYNTHESIS PROTEIN"/>
    <property type="match status" value="1"/>
</dbReference>
<dbReference type="InterPro" id="IPR003719">
    <property type="entry name" value="Phenazine_PhzF-like"/>
</dbReference>
<accession>A0A5A8CY50</accession>
<evidence type="ECO:0000313" key="4">
    <source>
        <dbReference type="EMBL" id="KAA0157454.1"/>
    </source>
</evidence>
<protein>
    <recommendedName>
        <fullName evidence="3">N-acetyltransferase domain-containing protein</fullName>
    </recommendedName>
</protein>
<reference evidence="4 5" key="1">
    <citation type="submission" date="2019-07" db="EMBL/GenBank/DDBJ databases">
        <title>Genomes of Cafeteria roenbergensis.</title>
        <authorList>
            <person name="Fischer M.G."/>
            <person name="Hackl T."/>
            <person name="Roman M."/>
        </authorList>
    </citation>
    <scope>NUCLEOTIDE SEQUENCE [LARGE SCALE GENOMIC DNA]</scope>
    <source>
        <strain evidence="4 5">BVI</strain>
    </source>
</reference>
<dbReference type="Pfam" id="PF02567">
    <property type="entry name" value="PhzC-PhzF"/>
    <property type="match status" value="1"/>
</dbReference>
<sequence length="532" mass="55432">MDSEVPGQLGGFRLACLAELDDLFSLEEASYPADEMASRAKLELRLTVAGDFFFVMREAAPHGSHGPVVGYVCGTLAKALTEESMAEHDPEGRLLCIHSVVVAPRWRRRGVAAWMVRQYCSRVAQLQRQVDAFALLSKEPNAPLYERCGFESLGDSGVDHGADMWLLMRRRVRPEERLPALAIVDAFSSKPVGGGNQAAVVILPSATEAFVAVVSGAGGAGSSAPCPVGSGGEAAAAAPAPSEAAAAAAAAAAASAPDSLQQWMQAVTEELGYSETAFLQPLASGAWALRWFTPGGEVDLCGHATLAAVHALREAGCMPPTATSVSFASRSGKLSASVEPAAAGKRDSLVLDFPAEPPLPVEADGGPDGQPLAEILSAVQAGFWPGTAADPARVVAVLRNRMDVFVRVTPEAFAEIPIRGVRDESLAAVVARGVVATAAAQPDQGCDFVSRFFAPRLLISEDPVTGSAHCGLAPMWGAILSRSGEELRARQMSKRGGELVVRHDLASGRVSLKGSAVTTVSGRLRVPAPTDA</sequence>
<dbReference type="GO" id="GO:0016853">
    <property type="term" value="F:isomerase activity"/>
    <property type="evidence" value="ECO:0007669"/>
    <property type="project" value="UniProtKB-KW"/>
</dbReference>
<name>A0A5A8CY50_CAFRO</name>
<dbReference type="Gene3D" id="3.40.630.30">
    <property type="match status" value="1"/>
</dbReference>
<keyword evidence="2" id="KW-0413">Isomerase</keyword>
<proteinExistence type="inferred from homology"/>
<dbReference type="PANTHER" id="PTHR13774:SF17">
    <property type="entry name" value="PHENAZINE BIOSYNTHESIS-LIKE DOMAIN-CONTAINING PROTEIN"/>
    <property type="match status" value="1"/>
</dbReference>
<gene>
    <name evidence="4" type="ORF">FNF29_00030</name>
</gene>
<evidence type="ECO:0000313" key="5">
    <source>
        <dbReference type="Proteomes" id="UP000323011"/>
    </source>
</evidence>
<dbReference type="OMA" id="MIQVDAF"/>
<feature type="domain" description="N-acetyltransferase" evidence="3">
    <location>
        <begin position="10"/>
        <end position="173"/>
    </location>
</feature>
<comment type="similarity">
    <text evidence="1">Belongs to the PhzF family.</text>
</comment>
<dbReference type="SUPFAM" id="SSF54506">
    <property type="entry name" value="Diaminopimelate epimerase-like"/>
    <property type="match status" value="1"/>
</dbReference>
<dbReference type="Proteomes" id="UP000323011">
    <property type="component" value="Unassembled WGS sequence"/>
</dbReference>